<dbReference type="NCBIfam" id="TIGR04183">
    <property type="entry name" value="Por_Secre_tail"/>
    <property type="match status" value="1"/>
</dbReference>
<evidence type="ECO:0000256" key="3">
    <source>
        <dbReference type="ARBA" id="ARBA00022737"/>
    </source>
</evidence>
<organism evidence="5 6">
    <name type="scientific">Putridiphycobacter roseus</name>
    <dbReference type="NCBI Taxonomy" id="2219161"/>
    <lineage>
        <taxon>Bacteria</taxon>
        <taxon>Pseudomonadati</taxon>
        <taxon>Bacteroidota</taxon>
        <taxon>Flavobacteriia</taxon>
        <taxon>Flavobacteriales</taxon>
        <taxon>Crocinitomicaceae</taxon>
        <taxon>Putridiphycobacter</taxon>
    </lineage>
</organism>
<feature type="domain" description="Secretion system C-terminal sorting" evidence="4">
    <location>
        <begin position="320"/>
        <end position="390"/>
    </location>
</feature>
<evidence type="ECO:0000256" key="1">
    <source>
        <dbReference type="ARBA" id="ARBA00022441"/>
    </source>
</evidence>
<dbReference type="AlphaFoldDB" id="A0A2W1NKW2"/>
<proteinExistence type="predicted"/>
<dbReference type="InterPro" id="IPR026444">
    <property type="entry name" value="Secre_tail"/>
</dbReference>
<dbReference type="InterPro" id="IPR015915">
    <property type="entry name" value="Kelch-typ_b-propeller"/>
</dbReference>
<dbReference type="RefSeq" id="WP_111061396.1">
    <property type="nucleotide sequence ID" value="NZ_JBHUCU010000007.1"/>
</dbReference>
<evidence type="ECO:0000313" key="6">
    <source>
        <dbReference type="Proteomes" id="UP000249248"/>
    </source>
</evidence>
<dbReference type="OrthoDB" id="103335at2"/>
<sequence>MKVLFILLLLAFNCLVFGQVWEAKTGFPALGRDDGIAFSIQNYGYCVTGKTGGFAESNKLFQYNAAANTWVEKASFKGEARQYTAAFSIEDKAYLVGGYGKSNVGLAEVWCYDGTADTWIQKKDFPGGVRWGGFTFAIGANGYFGCGTNADTVHRDFWKYNPKDDSWVQLDDFMGGARREGVACAASGFGFAGLGLKDYSVTGFYKDWYVFNPLTEQWGQLVDYPGGYNAYGKAESGGDFVAVGTGMNENQVFNNKFWRFDIKGWAWSTLPSMPGEAIRGAASFGLEQAVYMLTGLTENFDRSKQMYALQIPAEILNFQVYPNPSEGLFHIQHNLGKSILTLNIYTSTGALVVAQKIQSDFYDYSFLKAGVYYLQLTAENGAQITKRLVIL</sequence>
<reference evidence="5 6" key="1">
    <citation type="submission" date="2018-06" db="EMBL/GenBank/DDBJ databases">
        <title>The draft genome sequence of Crocinitomix sp. SM1701.</title>
        <authorList>
            <person name="Zhang X."/>
        </authorList>
    </citation>
    <scope>NUCLEOTIDE SEQUENCE [LARGE SCALE GENOMIC DNA]</scope>
    <source>
        <strain evidence="5 6">SM1701</strain>
    </source>
</reference>
<protein>
    <recommendedName>
        <fullName evidence="4">Secretion system C-terminal sorting domain-containing protein</fullName>
    </recommendedName>
</protein>
<evidence type="ECO:0000259" key="4">
    <source>
        <dbReference type="Pfam" id="PF18962"/>
    </source>
</evidence>
<dbReference type="PANTHER" id="PTHR45632:SF3">
    <property type="entry name" value="KELCH-LIKE PROTEIN 32"/>
    <property type="match status" value="1"/>
</dbReference>
<comment type="caution">
    <text evidence="5">The sequence shown here is derived from an EMBL/GenBank/DDBJ whole genome shotgun (WGS) entry which is preliminary data.</text>
</comment>
<accession>A0A2W1NKW2</accession>
<dbReference type="Proteomes" id="UP000249248">
    <property type="component" value="Unassembled WGS sequence"/>
</dbReference>
<keyword evidence="2" id="KW-0732">Signal</keyword>
<keyword evidence="3" id="KW-0677">Repeat</keyword>
<dbReference type="Pfam" id="PF18962">
    <property type="entry name" value="Por_Secre_tail"/>
    <property type="match status" value="1"/>
</dbReference>
<evidence type="ECO:0000313" key="5">
    <source>
        <dbReference type="EMBL" id="PZE18496.1"/>
    </source>
</evidence>
<keyword evidence="6" id="KW-1185">Reference proteome</keyword>
<keyword evidence="1" id="KW-0880">Kelch repeat</keyword>
<dbReference type="SUPFAM" id="SSF117281">
    <property type="entry name" value="Kelch motif"/>
    <property type="match status" value="1"/>
</dbReference>
<name>A0A2W1NKW2_9FLAO</name>
<evidence type="ECO:0000256" key="2">
    <source>
        <dbReference type="ARBA" id="ARBA00022729"/>
    </source>
</evidence>
<dbReference type="PANTHER" id="PTHR45632">
    <property type="entry name" value="LD33804P"/>
    <property type="match status" value="1"/>
</dbReference>
<gene>
    <name evidence="5" type="ORF">DNU06_01290</name>
</gene>
<dbReference type="EMBL" id="QKSB01000001">
    <property type="protein sequence ID" value="PZE18496.1"/>
    <property type="molecule type" value="Genomic_DNA"/>
</dbReference>
<dbReference type="Gene3D" id="2.120.10.80">
    <property type="entry name" value="Kelch-type beta propeller"/>
    <property type="match status" value="2"/>
</dbReference>